<reference evidence="2 3" key="1">
    <citation type="journal article" date="2019" name="Nat. Ecol. Evol.">
        <title>Megaphylogeny resolves global patterns of mushroom evolution.</title>
        <authorList>
            <person name="Varga T."/>
            <person name="Krizsan K."/>
            <person name="Foldi C."/>
            <person name="Dima B."/>
            <person name="Sanchez-Garcia M."/>
            <person name="Sanchez-Ramirez S."/>
            <person name="Szollosi G.J."/>
            <person name="Szarkandi J.G."/>
            <person name="Papp V."/>
            <person name="Albert L."/>
            <person name="Andreopoulos W."/>
            <person name="Angelini C."/>
            <person name="Antonin V."/>
            <person name="Barry K.W."/>
            <person name="Bougher N.L."/>
            <person name="Buchanan P."/>
            <person name="Buyck B."/>
            <person name="Bense V."/>
            <person name="Catcheside P."/>
            <person name="Chovatia M."/>
            <person name="Cooper J."/>
            <person name="Damon W."/>
            <person name="Desjardin D."/>
            <person name="Finy P."/>
            <person name="Geml J."/>
            <person name="Haridas S."/>
            <person name="Hughes K."/>
            <person name="Justo A."/>
            <person name="Karasinski D."/>
            <person name="Kautmanova I."/>
            <person name="Kiss B."/>
            <person name="Kocsube S."/>
            <person name="Kotiranta H."/>
            <person name="LaButti K.M."/>
            <person name="Lechner B.E."/>
            <person name="Liimatainen K."/>
            <person name="Lipzen A."/>
            <person name="Lukacs Z."/>
            <person name="Mihaltcheva S."/>
            <person name="Morgado L.N."/>
            <person name="Niskanen T."/>
            <person name="Noordeloos M.E."/>
            <person name="Ohm R.A."/>
            <person name="Ortiz-Santana B."/>
            <person name="Ovrebo C."/>
            <person name="Racz N."/>
            <person name="Riley R."/>
            <person name="Savchenko A."/>
            <person name="Shiryaev A."/>
            <person name="Soop K."/>
            <person name="Spirin V."/>
            <person name="Szebenyi C."/>
            <person name="Tomsovsky M."/>
            <person name="Tulloss R.E."/>
            <person name="Uehling J."/>
            <person name="Grigoriev I.V."/>
            <person name="Vagvolgyi C."/>
            <person name="Papp T."/>
            <person name="Martin F.M."/>
            <person name="Miettinen O."/>
            <person name="Hibbett D.S."/>
            <person name="Nagy L.G."/>
        </authorList>
    </citation>
    <scope>NUCLEOTIDE SEQUENCE [LARGE SCALE GENOMIC DNA]</scope>
    <source>
        <strain evidence="2 3">HHB13444</strain>
    </source>
</reference>
<dbReference type="EMBL" id="ML212587">
    <property type="protein sequence ID" value="TFK78369.1"/>
    <property type="molecule type" value="Genomic_DNA"/>
</dbReference>
<protein>
    <submittedName>
        <fullName evidence="2">Uncharacterized protein</fullName>
    </submittedName>
</protein>
<name>A0A5C3NNW8_9APHY</name>
<gene>
    <name evidence="2" type="ORF">K466DRAFT_507386</name>
</gene>
<keyword evidence="3" id="KW-1185">Reference proteome</keyword>
<evidence type="ECO:0000256" key="1">
    <source>
        <dbReference type="SAM" id="SignalP"/>
    </source>
</evidence>
<proteinExistence type="predicted"/>
<dbReference type="InParanoid" id="A0A5C3NNW8"/>
<evidence type="ECO:0000313" key="2">
    <source>
        <dbReference type="EMBL" id="TFK78369.1"/>
    </source>
</evidence>
<dbReference type="STRING" id="1314778.A0A5C3NNW8"/>
<evidence type="ECO:0000313" key="3">
    <source>
        <dbReference type="Proteomes" id="UP000308197"/>
    </source>
</evidence>
<feature type="chain" id="PRO_5022695513" evidence="1">
    <location>
        <begin position="24"/>
        <end position="227"/>
    </location>
</feature>
<keyword evidence="1" id="KW-0732">Signal</keyword>
<organism evidence="2 3">
    <name type="scientific">Polyporus arcularius HHB13444</name>
    <dbReference type="NCBI Taxonomy" id="1314778"/>
    <lineage>
        <taxon>Eukaryota</taxon>
        <taxon>Fungi</taxon>
        <taxon>Dikarya</taxon>
        <taxon>Basidiomycota</taxon>
        <taxon>Agaricomycotina</taxon>
        <taxon>Agaricomycetes</taxon>
        <taxon>Polyporales</taxon>
        <taxon>Polyporaceae</taxon>
        <taxon>Polyporus</taxon>
    </lineage>
</organism>
<dbReference type="AlphaFoldDB" id="A0A5C3NNW8"/>
<dbReference type="Proteomes" id="UP000308197">
    <property type="component" value="Unassembled WGS sequence"/>
</dbReference>
<feature type="signal peptide" evidence="1">
    <location>
        <begin position="1"/>
        <end position="23"/>
    </location>
</feature>
<sequence>MSTFYSRLTLLFIRFFTWDRALDSDGNGPDEQPSEDNLNQVLDVTGLEPSEIARRNTIYIELRSKLQRWFRYHGTKALKSKRPPRRMQTLQFYSKLYYETRIKSTVDAEWPKVVAQAGSKGTPAPKRLKHQNAVIARKFAAETPEFQAALKAQRDAEFDEELAAWKASSLDAMDGPKTAEEFAQALEEASTWIHPLAESLHKRLGLNVSILLTGPMGSSGGRIDVKG</sequence>
<accession>A0A5C3NNW8</accession>